<dbReference type="Proteomes" id="UP001556040">
    <property type="component" value="Unassembled WGS sequence"/>
</dbReference>
<keyword evidence="8 11" id="KW-1133">Transmembrane helix</keyword>
<dbReference type="InterPro" id="IPR003439">
    <property type="entry name" value="ABC_transporter-like_ATP-bd"/>
</dbReference>
<keyword evidence="2" id="KW-0813">Transport</keyword>
<keyword evidence="14" id="KW-1185">Reference proteome</keyword>
<evidence type="ECO:0000313" key="13">
    <source>
        <dbReference type="EMBL" id="MEW9502487.1"/>
    </source>
</evidence>
<dbReference type="GO" id="GO:0005524">
    <property type="term" value="F:ATP binding"/>
    <property type="evidence" value="ECO:0007669"/>
    <property type="project" value="UniProtKB-KW"/>
</dbReference>
<evidence type="ECO:0000256" key="7">
    <source>
        <dbReference type="ARBA" id="ARBA00022840"/>
    </source>
</evidence>
<name>A0ABV3Q579_9BACL</name>
<keyword evidence="7 13" id="KW-0067">ATP-binding</keyword>
<dbReference type="InterPro" id="IPR017911">
    <property type="entry name" value="MacB-like_ATP-bd"/>
</dbReference>
<keyword evidence="6" id="KW-0547">Nucleotide-binding</keyword>
<feature type="domain" description="ABC transporter" evidence="12">
    <location>
        <begin position="4"/>
        <end position="243"/>
    </location>
</feature>
<keyword evidence="3" id="KW-1003">Cell membrane</keyword>
<evidence type="ECO:0000256" key="11">
    <source>
        <dbReference type="SAM" id="Phobius"/>
    </source>
</evidence>
<evidence type="ECO:0000256" key="5">
    <source>
        <dbReference type="ARBA" id="ARBA00022692"/>
    </source>
</evidence>
<comment type="caution">
    <text evidence="13">The sequence shown here is derived from an EMBL/GenBank/DDBJ whole genome shotgun (WGS) entry which is preliminary data.</text>
</comment>
<proteinExistence type="inferred from homology"/>
<dbReference type="InterPro" id="IPR003838">
    <property type="entry name" value="ABC3_permease_C"/>
</dbReference>
<dbReference type="RefSeq" id="WP_367779979.1">
    <property type="nucleotide sequence ID" value="NZ_JBFMIA010000011.1"/>
</dbReference>
<evidence type="ECO:0000256" key="10">
    <source>
        <dbReference type="ARBA" id="ARBA00038388"/>
    </source>
</evidence>
<sequence>MKLLEIKHVNKSYKLAGKEKITVLRDINVSFKSGEFVSILGESGSGKSTLMNIIGGMDSDYEGDVIVQGKALRSMEENEIDSYRNDKIGFIFQSFNLIPHLTVLENVTIAMQMMDRGEKERIKRATEILEEVGLQEHVKKRPNQLSGGQKQRVAIARALANDPDIILADEPTGSLDQETSGQILEILDSIAKNGVLIITVTHSQKVADFGSRIVSVEDGRIKEDQSLKERYTSVKETEQKKGKSLSLMASFKLAIKNMQLKAKRNILVALGGSIGIFSVLLMLSLGNGVTGYMNDEINSTMNPLLVDVVKQVEKEEVQDQHGPPNQQMGGEPFSEEDITKISGLENVERVEKATTITGKTNVVYRDKNYELSALGTVTDTINEDNIEKGTLPSENEVLLTTSYAQSLSSNEAYESLVGETIKLFVNEMGENNQPLTVERELVVSGIYVQENMGPMEGAGVYVSYSTLEDAYSEQNLTLQPTQLNAYAANQGDVEGIKMDVEEAGFASSPIASMMEQVTTYLDMATLLLSGIAGISLLVSGIMILVVLYISVVERTREIGILRAIGARKKDIRRIFFSESALMGLMSGVIAVAGAFIISIILNNFLSNSFGAELIQLTPEYMLFGIGVSTLISVIAGILPSSKAAKLDPMESLRYE</sequence>
<reference evidence="13 14" key="1">
    <citation type="journal article" date="1979" name="Int. J. Syst. Evol. Microbiol.">
        <title>Bacillus globisporus subsp. marinus subsp. nov.</title>
        <authorList>
            <person name="Liu H."/>
        </authorList>
    </citation>
    <scope>NUCLEOTIDE SEQUENCE [LARGE SCALE GENOMIC DNA]</scope>
    <source>
        <strain evidence="13 14">DSM 1297</strain>
    </source>
</reference>
<keyword evidence="5 11" id="KW-0812">Transmembrane</keyword>
<keyword evidence="9 11" id="KW-0472">Membrane</keyword>
<evidence type="ECO:0000256" key="1">
    <source>
        <dbReference type="ARBA" id="ARBA00004429"/>
    </source>
</evidence>
<gene>
    <name evidence="13" type="ORF">AB1471_11860</name>
</gene>
<dbReference type="PROSITE" id="PS00211">
    <property type="entry name" value="ABC_TRANSPORTER_1"/>
    <property type="match status" value="1"/>
</dbReference>
<accession>A0ABV3Q579</accession>
<dbReference type="InterPro" id="IPR003593">
    <property type="entry name" value="AAA+_ATPase"/>
</dbReference>
<dbReference type="InterPro" id="IPR025857">
    <property type="entry name" value="MacB_PCD"/>
</dbReference>
<protein>
    <submittedName>
        <fullName evidence="13">ATP-binding cassette domain-containing protein</fullName>
    </submittedName>
</protein>
<dbReference type="InterPro" id="IPR027417">
    <property type="entry name" value="P-loop_NTPase"/>
</dbReference>
<dbReference type="SUPFAM" id="SSF52540">
    <property type="entry name" value="P-loop containing nucleoside triphosphate hydrolases"/>
    <property type="match status" value="1"/>
</dbReference>
<evidence type="ECO:0000256" key="3">
    <source>
        <dbReference type="ARBA" id="ARBA00022475"/>
    </source>
</evidence>
<dbReference type="Pfam" id="PF00005">
    <property type="entry name" value="ABC_tran"/>
    <property type="match status" value="1"/>
</dbReference>
<evidence type="ECO:0000259" key="12">
    <source>
        <dbReference type="PROSITE" id="PS50893"/>
    </source>
</evidence>
<evidence type="ECO:0000256" key="9">
    <source>
        <dbReference type="ARBA" id="ARBA00023136"/>
    </source>
</evidence>
<dbReference type="EMBL" id="JBFMIA010000011">
    <property type="protein sequence ID" value="MEW9502487.1"/>
    <property type="molecule type" value="Genomic_DNA"/>
</dbReference>
<feature type="transmembrane region" description="Helical" evidence="11">
    <location>
        <begin position="526"/>
        <end position="552"/>
    </location>
</feature>
<evidence type="ECO:0000256" key="2">
    <source>
        <dbReference type="ARBA" id="ARBA00022448"/>
    </source>
</evidence>
<dbReference type="PANTHER" id="PTHR42798:SF6">
    <property type="entry name" value="CELL DIVISION ATP-BINDING PROTEIN FTSE"/>
    <property type="match status" value="1"/>
</dbReference>
<dbReference type="SMART" id="SM00382">
    <property type="entry name" value="AAA"/>
    <property type="match status" value="1"/>
</dbReference>
<evidence type="ECO:0000313" key="14">
    <source>
        <dbReference type="Proteomes" id="UP001556040"/>
    </source>
</evidence>
<dbReference type="Pfam" id="PF12704">
    <property type="entry name" value="MacB_PCD"/>
    <property type="match status" value="1"/>
</dbReference>
<evidence type="ECO:0000256" key="8">
    <source>
        <dbReference type="ARBA" id="ARBA00022989"/>
    </source>
</evidence>
<dbReference type="PROSITE" id="PS50893">
    <property type="entry name" value="ABC_TRANSPORTER_2"/>
    <property type="match status" value="1"/>
</dbReference>
<comment type="similarity">
    <text evidence="10">Belongs to the ABC transporter superfamily. Macrolide exporter (TC 3.A.1.122) family.</text>
</comment>
<keyword evidence="4" id="KW-0997">Cell inner membrane</keyword>
<feature type="transmembrane region" description="Helical" evidence="11">
    <location>
        <begin position="620"/>
        <end position="639"/>
    </location>
</feature>
<organism evidence="13 14">
    <name type="scientific">Jeotgalibacillus marinus</name>
    <dbReference type="NCBI Taxonomy" id="86667"/>
    <lineage>
        <taxon>Bacteria</taxon>
        <taxon>Bacillati</taxon>
        <taxon>Bacillota</taxon>
        <taxon>Bacilli</taxon>
        <taxon>Bacillales</taxon>
        <taxon>Caryophanaceae</taxon>
        <taxon>Jeotgalibacillus</taxon>
    </lineage>
</organism>
<dbReference type="Gene3D" id="3.40.50.300">
    <property type="entry name" value="P-loop containing nucleotide triphosphate hydrolases"/>
    <property type="match status" value="1"/>
</dbReference>
<dbReference type="InterPro" id="IPR017871">
    <property type="entry name" value="ABC_transporter-like_CS"/>
</dbReference>
<evidence type="ECO:0000256" key="4">
    <source>
        <dbReference type="ARBA" id="ARBA00022519"/>
    </source>
</evidence>
<feature type="transmembrane region" description="Helical" evidence="11">
    <location>
        <begin position="266"/>
        <end position="285"/>
    </location>
</feature>
<dbReference type="Pfam" id="PF02687">
    <property type="entry name" value="FtsX"/>
    <property type="match status" value="1"/>
</dbReference>
<dbReference type="PANTHER" id="PTHR42798">
    <property type="entry name" value="LIPOPROTEIN-RELEASING SYSTEM ATP-BINDING PROTEIN LOLD"/>
    <property type="match status" value="1"/>
</dbReference>
<feature type="transmembrane region" description="Helical" evidence="11">
    <location>
        <begin position="573"/>
        <end position="600"/>
    </location>
</feature>
<evidence type="ECO:0000256" key="6">
    <source>
        <dbReference type="ARBA" id="ARBA00022741"/>
    </source>
</evidence>
<dbReference type="CDD" id="cd03255">
    <property type="entry name" value="ABC_MJ0796_LolCDE_FtsE"/>
    <property type="match status" value="1"/>
</dbReference>
<comment type="subcellular location">
    <subcellularLocation>
        <location evidence="1">Cell inner membrane</location>
        <topology evidence="1">Multi-pass membrane protein</topology>
    </subcellularLocation>
</comment>